<dbReference type="Proteomes" id="UP001586593">
    <property type="component" value="Unassembled WGS sequence"/>
</dbReference>
<keyword evidence="5" id="KW-0687">Ribonucleoprotein</keyword>
<keyword evidence="3" id="KW-0689">Ribosomal protein</keyword>
<dbReference type="PANTHER" id="PTHR28595">
    <property type="entry name" value="39S RIBOSOMAL PROTEIN L54, MITOCHONDRIAL"/>
    <property type="match status" value="1"/>
</dbReference>
<dbReference type="Pfam" id="PF08561">
    <property type="entry name" value="Ribosomal_L37"/>
    <property type="match status" value="1"/>
</dbReference>
<sequence length="197" mass="21672">MLCRACIWRAAGSIRPAQLVTRSFGTSSPSYDSPELSTPLAKVAGSSEEQPDSKASISSCPAGTVLNGLNYLKGKTDPIAKPDDEYPEWLWNCLDVLKKNAEEAAEDAGDEFSKSKKQRRLAAKRQRQLEARLLASGDIEALAPKVPLQQQTINLPAGESGRLEDVLAAAAQRDELRKAMRKERRAKIRETNYLKSM</sequence>
<gene>
    <name evidence="9" type="ORF">VTK73DRAFT_9520</name>
</gene>
<dbReference type="PANTHER" id="PTHR28595:SF1">
    <property type="entry name" value="LARGE RIBOSOMAL SUBUNIT PROTEIN ML54"/>
    <property type="match status" value="1"/>
</dbReference>
<comment type="subcellular location">
    <subcellularLocation>
        <location evidence="1">Mitochondrion</location>
    </subcellularLocation>
</comment>
<evidence type="ECO:0000256" key="4">
    <source>
        <dbReference type="ARBA" id="ARBA00023128"/>
    </source>
</evidence>
<reference evidence="9 10" key="1">
    <citation type="journal article" date="2024" name="Commun. Biol.">
        <title>Comparative genomic analysis of thermophilic fungi reveals convergent evolutionary adaptations and gene losses.</title>
        <authorList>
            <person name="Steindorff A.S."/>
            <person name="Aguilar-Pontes M.V."/>
            <person name="Robinson A.J."/>
            <person name="Andreopoulos B."/>
            <person name="LaButti K."/>
            <person name="Kuo A."/>
            <person name="Mondo S."/>
            <person name="Riley R."/>
            <person name="Otillar R."/>
            <person name="Haridas S."/>
            <person name="Lipzen A."/>
            <person name="Grimwood J."/>
            <person name="Schmutz J."/>
            <person name="Clum A."/>
            <person name="Reid I.D."/>
            <person name="Moisan M.C."/>
            <person name="Butler G."/>
            <person name="Nguyen T.T.M."/>
            <person name="Dewar K."/>
            <person name="Conant G."/>
            <person name="Drula E."/>
            <person name="Henrissat B."/>
            <person name="Hansel C."/>
            <person name="Singer S."/>
            <person name="Hutchinson M.I."/>
            <person name="de Vries R.P."/>
            <person name="Natvig D.O."/>
            <person name="Powell A.J."/>
            <person name="Tsang A."/>
            <person name="Grigoriev I.V."/>
        </authorList>
    </citation>
    <scope>NUCLEOTIDE SEQUENCE [LARGE SCALE GENOMIC DNA]</scope>
    <source>
        <strain evidence="9 10">ATCC 24622</strain>
    </source>
</reference>
<feature type="region of interest" description="Disordered" evidence="8">
    <location>
        <begin position="25"/>
        <end position="59"/>
    </location>
</feature>
<keyword evidence="10" id="KW-1185">Reference proteome</keyword>
<evidence type="ECO:0000256" key="5">
    <source>
        <dbReference type="ARBA" id="ARBA00023274"/>
    </source>
</evidence>
<dbReference type="InterPro" id="IPR013870">
    <property type="entry name" value="Ribosomal_mL54"/>
</dbReference>
<comment type="similarity">
    <text evidence="6">Belongs to the mitochondrion-specific ribosomal protein mL54 family.</text>
</comment>
<evidence type="ECO:0000256" key="2">
    <source>
        <dbReference type="ARBA" id="ARBA00022946"/>
    </source>
</evidence>
<evidence type="ECO:0000313" key="10">
    <source>
        <dbReference type="Proteomes" id="UP001586593"/>
    </source>
</evidence>
<evidence type="ECO:0000313" key="9">
    <source>
        <dbReference type="EMBL" id="KAL1883153.1"/>
    </source>
</evidence>
<dbReference type="EMBL" id="JAZHXJ010000008">
    <property type="protein sequence ID" value="KAL1883153.1"/>
    <property type="molecule type" value="Genomic_DNA"/>
</dbReference>
<evidence type="ECO:0000256" key="6">
    <source>
        <dbReference type="ARBA" id="ARBA00033752"/>
    </source>
</evidence>
<protein>
    <recommendedName>
        <fullName evidence="7">Large ribosomal subunit protein mL54</fullName>
    </recommendedName>
</protein>
<keyword evidence="4" id="KW-0496">Mitochondrion</keyword>
<accession>A0ABR3Y5Q7</accession>
<proteinExistence type="inferred from homology"/>
<organism evidence="9 10">
    <name type="scientific">Phialemonium thermophilum</name>
    <dbReference type="NCBI Taxonomy" id="223376"/>
    <lineage>
        <taxon>Eukaryota</taxon>
        <taxon>Fungi</taxon>
        <taxon>Dikarya</taxon>
        <taxon>Ascomycota</taxon>
        <taxon>Pezizomycotina</taxon>
        <taxon>Sordariomycetes</taxon>
        <taxon>Sordariomycetidae</taxon>
        <taxon>Cephalothecales</taxon>
        <taxon>Cephalothecaceae</taxon>
        <taxon>Phialemonium</taxon>
    </lineage>
</organism>
<keyword evidence="2" id="KW-0809">Transit peptide</keyword>
<evidence type="ECO:0000256" key="1">
    <source>
        <dbReference type="ARBA" id="ARBA00004173"/>
    </source>
</evidence>
<evidence type="ECO:0000256" key="7">
    <source>
        <dbReference type="ARBA" id="ARBA00035179"/>
    </source>
</evidence>
<name>A0ABR3Y5Q7_9PEZI</name>
<evidence type="ECO:0000256" key="3">
    <source>
        <dbReference type="ARBA" id="ARBA00022980"/>
    </source>
</evidence>
<evidence type="ECO:0000256" key="8">
    <source>
        <dbReference type="SAM" id="MobiDB-lite"/>
    </source>
</evidence>
<comment type="caution">
    <text evidence="9">The sequence shown here is derived from an EMBL/GenBank/DDBJ whole genome shotgun (WGS) entry which is preliminary data.</text>
</comment>